<gene>
    <name evidence="1" type="ORF">DQX05_08890</name>
</gene>
<dbReference type="OrthoDB" id="9801500at2"/>
<dbReference type="AlphaFoldDB" id="A0A3A3GPG3"/>
<protein>
    <submittedName>
        <fullName evidence="1">Transcriptional regulator</fullName>
    </submittedName>
</protein>
<name>A0A3A3GPG3_PANTH</name>
<comment type="caution">
    <text evidence="1">The sequence shown here is derived from an EMBL/GenBank/DDBJ whole genome shotgun (WGS) entry which is preliminary data.</text>
</comment>
<dbReference type="SUPFAM" id="SSF75169">
    <property type="entry name" value="DsrEFH-like"/>
    <property type="match status" value="1"/>
</dbReference>
<dbReference type="EMBL" id="QYZD01000005">
    <property type="protein sequence ID" value="RJG24947.1"/>
    <property type="molecule type" value="Genomic_DNA"/>
</dbReference>
<proteinExistence type="predicted"/>
<evidence type="ECO:0000313" key="1">
    <source>
        <dbReference type="EMBL" id="RJG24947.1"/>
    </source>
</evidence>
<dbReference type="Proteomes" id="UP000266177">
    <property type="component" value="Unassembled WGS sequence"/>
</dbReference>
<accession>A0A3A3GPG3</accession>
<dbReference type="Gene3D" id="3.40.1260.10">
    <property type="entry name" value="DsrEFH-like"/>
    <property type="match status" value="1"/>
</dbReference>
<dbReference type="InterPro" id="IPR027396">
    <property type="entry name" value="DsrEFH-like"/>
</dbReference>
<reference evidence="1 2" key="1">
    <citation type="submission" date="2018-09" db="EMBL/GenBank/DDBJ databases">
        <title>Paenibacillus SK2017-BO5.</title>
        <authorList>
            <person name="Piskunova J.V."/>
            <person name="Dubiley S.A."/>
            <person name="Severinov K.V."/>
        </authorList>
    </citation>
    <scope>NUCLEOTIDE SEQUENCE [LARGE SCALE GENOMIC DNA]</scope>
    <source>
        <strain evidence="1 2">BO5</strain>
    </source>
</reference>
<dbReference type="Pfam" id="PF02635">
    <property type="entry name" value="DsrE"/>
    <property type="match status" value="1"/>
</dbReference>
<evidence type="ECO:0000313" key="2">
    <source>
        <dbReference type="Proteomes" id="UP000266177"/>
    </source>
</evidence>
<organism evidence="1 2">
    <name type="scientific">Paenibacillus thiaminolyticus</name>
    <name type="common">Bacillus thiaminolyticus</name>
    <dbReference type="NCBI Taxonomy" id="49283"/>
    <lineage>
        <taxon>Bacteria</taxon>
        <taxon>Bacillati</taxon>
        <taxon>Bacillota</taxon>
        <taxon>Bacilli</taxon>
        <taxon>Bacillales</taxon>
        <taxon>Paenibacillaceae</taxon>
        <taxon>Paenibacillus</taxon>
    </lineage>
</organism>
<dbReference type="RefSeq" id="WP_119792774.1">
    <property type="nucleotide sequence ID" value="NZ_QYZD01000005.1"/>
</dbReference>
<dbReference type="InterPro" id="IPR003787">
    <property type="entry name" value="Sulphur_relay_DsrE/F-like"/>
</dbReference>
<sequence length="112" mass="11962">MKNKVILLTSDRIGAEENGLGPSVLETFLTLLKQQEELPAAIFCMNRGVLALTSRSMSSLQLADLANAGVPVLACKTCVDHYGIADELEAGEISSMGEFVQLASRHEVLTLG</sequence>